<keyword evidence="3" id="KW-1185">Reference proteome</keyword>
<sequence>MEIRGNAFNDSTLQQPTNNSTFQQLNSSIRDQLELIFNDSTLQQRIYLSTFQRFNTSTKD</sequence>
<proteinExistence type="predicted"/>
<dbReference type="AlphaFoldDB" id="A0A1Y2ATP1"/>
<name>A0A1Y2ATP1_9FUNG</name>
<dbReference type="EMBL" id="MCGO01000122">
    <property type="protein sequence ID" value="ORY25912.1"/>
    <property type="molecule type" value="Genomic_DNA"/>
</dbReference>
<feature type="region of interest" description="Disordered" evidence="1">
    <location>
        <begin position="1"/>
        <end position="24"/>
    </location>
</feature>
<protein>
    <submittedName>
        <fullName evidence="2">Uncharacterized protein</fullName>
    </submittedName>
</protein>
<evidence type="ECO:0000313" key="3">
    <source>
        <dbReference type="Proteomes" id="UP000193642"/>
    </source>
</evidence>
<evidence type="ECO:0000313" key="2">
    <source>
        <dbReference type="EMBL" id="ORY25912.1"/>
    </source>
</evidence>
<evidence type="ECO:0000256" key="1">
    <source>
        <dbReference type="SAM" id="MobiDB-lite"/>
    </source>
</evidence>
<reference evidence="2 3" key="1">
    <citation type="submission" date="2016-07" db="EMBL/GenBank/DDBJ databases">
        <title>Pervasive Adenine N6-methylation of Active Genes in Fungi.</title>
        <authorList>
            <consortium name="DOE Joint Genome Institute"/>
            <person name="Mondo S.J."/>
            <person name="Dannebaum R.O."/>
            <person name="Kuo R.C."/>
            <person name="Labutti K."/>
            <person name="Haridas S."/>
            <person name="Kuo A."/>
            <person name="Salamov A."/>
            <person name="Ahrendt S.R."/>
            <person name="Lipzen A."/>
            <person name="Sullivan W."/>
            <person name="Andreopoulos W.B."/>
            <person name="Clum A."/>
            <person name="Lindquist E."/>
            <person name="Daum C."/>
            <person name="Ramamoorthy G.K."/>
            <person name="Gryganskyi A."/>
            <person name="Culley D."/>
            <person name="Magnuson J.K."/>
            <person name="James T.Y."/>
            <person name="O'Malley M.A."/>
            <person name="Stajich J.E."/>
            <person name="Spatafora J.W."/>
            <person name="Visel A."/>
            <person name="Grigoriev I.V."/>
        </authorList>
    </citation>
    <scope>NUCLEOTIDE SEQUENCE [LARGE SCALE GENOMIC DNA]</scope>
    <source>
        <strain evidence="2 3">JEL800</strain>
    </source>
</reference>
<gene>
    <name evidence="2" type="ORF">BCR33DRAFT_726643</name>
</gene>
<comment type="caution">
    <text evidence="2">The sequence shown here is derived from an EMBL/GenBank/DDBJ whole genome shotgun (WGS) entry which is preliminary data.</text>
</comment>
<accession>A0A1Y2ATP1</accession>
<dbReference type="Proteomes" id="UP000193642">
    <property type="component" value="Unassembled WGS sequence"/>
</dbReference>
<organism evidence="2 3">
    <name type="scientific">Rhizoclosmatium globosum</name>
    <dbReference type="NCBI Taxonomy" id="329046"/>
    <lineage>
        <taxon>Eukaryota</taxon>
        <taxon>Fungi</taxon>
        <taxon>Fungi incertae sedis</taxon>
        <taxon>Chytridiomycota</taxon>
        <taxon>Chytridiomycota incertae sedis</taxon>
        <taxon>Chytridiomycetes</taxon>
        <taxon>Chytridiales</taxon>
        <taxon>Chytriomycetaceae</taxon>
        <taxon>Rhizoclosmatium</taxon>
    </lineage>
</organism>
<feature type="compositionally biased region" description="Polar residues" evidence="1">
    <location>
        <begin position="8"/>
        <end position="24"/>
    </location>
</feature>